<accession>A0A0A9CF48</accession>
<reference evidence="1" key="1">
    <citation type="submission" date="2014-09" db="EMBL/GenBank/DDBJ databases">
        <authorList>
            <person name="Magalhaes I.L.F."/>
            <person name="Oliveira U."/>
            <person name="Santos F.R."/>
            <person name="Vidigal T.H.D.A."/>
            <person name="Brescovit A.D."/>
            <person name="Santos A.J."/>
        </authorList>
    </citation>
    <scope>NUCLEOTIDE SEQUENCE</scope>
    <source>
        <tissue evidence="1">Shoot tissue taken approximately 20 cm above the soil surface</tissue>
    </source>
</reference>
<name>A0A0A9CF48_ARUDO</name>
<organism evidence="1">
    <name type="scientific">Arundo donax</name>
    <name type="common">Giant reed</name>
    <name type="synonym">Donax arundinaceus</name>
    <dbReference type="NCBI Taxonomy" id="35708"/>
    <lineage>
        <taxon>Eukaryota</taxon>
        <taxon>Viridiplantae</taxon>
        <taxon>Streptophyta</taxon>
        <taxon>Embryophyta</taxon>
        <taxon>Tracheophyta</taxon>
        <taxon>Spermatophyta</taxon>
        <taxon>Magnoliopsida</taxon>
        <taxon>Liliopsida</taxon>
        <taxon>Poales</taxon>
        <taxon>Poaceae</taxon>
        <taxon>PACMAD clade</taxon>
        <taxon>Arundinoideae</taxon>
        <taxon>Arundineae</taxon>
        <taxon>Arundo</taxon>
    </lineage>
</organism>
<dbReference type="EMBL" id="GBRH01222931">
    <property type="protein sequence ID" value="JAD74964.1"/>
    <property type="molecule type" value="Transcribed_RNA"/>
</dbReference>
<sequence>MQCTFMNIFIRKCNLNHHSRIQQLIFSLTHKRVSGKCQTKWTMRKMTFVTLANIVTTWRRSNMLDPHKIHLELTTLLRHPTLYTLHSNQMNGIIQ</sequence>
<protein>
    <submittedName>
        <fullName evidence="1">Uncharacterized protein</fullName>
    </submittedName>
</protein>
<reference evidence="1" key="2">
    <citation type="journal article" date="2015" name="Data Brief">
        <title>Shoot transcriptome of the giant reed, Arundo donax.</title>
        <authorList>
            <person name="Barrero R.A."/>
            <person name="Guerrero F.D."/>
            <person name="Moolhuijzen P."/>
            <person name="Goolsby J.A."/>
            <person name="Tidwell J."/>
            <person name="Bellgard S.E."/>
            <person name="Bellgard M.I."/>
        </authorList>
    </citation>
    <scope>NUCLEOTIDE SEQUENCE</scope>
    <source>
        <tissue evidence="1">Shoot tissue taken approximately 20 cm above the soil surface</tissue>
    </source>
</reference>
<evidence type="ECO:0000313" key="1">
    <source>
        <dbReference type="EMBL" id="JAD74964.1"/>
    </source>
</evidence>
<proteinExistence type="predicted"/>
<dbReference type="AlphaFoldDB" id="A0A0A9CF48"/>